<feature type="domain" description="MoaB/Mog" evidence="1">
    <location>
        <begin position="4"/>
        <end position="175"/>
    </location>
</feature>
<dbReference type="InterPro" id="IPR056596">
    <property type="entry name" value="FLAD1_M"/>
</dbReference>
<dbReference type="OrthoDB" id="372037at2157"/>
<dbReference type="Pfam" id="PF24102">
    <property type="entry name" value="FLAD1_M"/>
    <property type="match status" value="1"/>
</dbReference>
<gene>
    <name evidence="2" type="ORF">SAMN05216277_104291</name>
</gene>
<keyword evidence="3" id="KW-1185">Reference proteome</keyword>
<name>A0A1I5R8E3_9EURY</name>
<evidence type="ECO:0000259" key="1">
    <source>
        <dbReference type="SMART" id="SM00852"/>
    </source>
</evidence>
<protein>
    <submittedName>
        <fullName evidence="2">Molybdenum cofactor synthesis domain-containing protein</fullName>
    </submittedName>
</protein>
<dbReference type="AlphaFoldDB" id="A0A1I5R8E3"/>
<dbReference type="PANTHER" id="PTHR13939:SF0">
    <property type="entry name" value="NMN AMIDOHYDROLASE-LIKE PROTEIN YFAY"/>
    <property type="match status" value="1"/>
</dbReference>
<dbReference type="SUPFAM" id="SSF53218">
    <property type="entry name" value="Molybdenum cofactor biosynthesis proteins"/>
    <property type="match status" value="1"/>
</dbReference>
<dbReference type="PANTHER" id="PTHR13939">
    <property type="entry name" value="NICOTINAMIDE-NUCLEOTIDE AMIDOHYDROLASE PNCC"/>
    <property type="match status" value="1"/>
</dbReference>
<dbReference type="Pfam" id="PF00994">
    <property type="entry name" value="MoCF_biosynth"/>
    <property type="match status" value="1"/>
</dbReference>
<dbReference type="RefSeq" id="WP_074877405.1">
    <property type="nucleotide sequence ID" value="NZ_FOXI01000004.1"/>
</dbReference>
<dbReference type="SMART" id="SM00852">
    <property type="entry name" value="MoCF_biosynth"/>
    <property type="match status" value="1"/>
</dbReference>
<evidence type="ECO:0000313" key="2">
    <source>
        <dbReference type="EMBL" id="SFP54812.1"/>
    </source>
</evidence>
<accession>A0A1I5R8E3</accession>
<evidence type="ECO:0000313" key="3">
    <source>
        <dbReference type="Proteomes" id="UP000183769"/>
    </source>
</evidence>
<dbReference type="InterPro" id="IPR050101">
    <property type="entry name" value="CinA"/>
</dbReference>
<dbReference type="EMBL" id="FOXI01000004">
    <property type="protein sequence ID" value="SFP54812.1"/>
    <property type="molecule type" value="Genomic_DNA"/>
</dbReference>
<dbReference type="Proteomes" id="UP000183769">
    <property type="component" value="Unassembled WGS sequence"/>
</dbReference>
<dbReference type="InterPro" id="IPR001453">
    <property type="entry name" value="MoaB/Mog_dom"/>
</dbReference>
<sequence>MDVAIVTVGDEILAGDTSNTNAERLAARLTEQGANVVRMLTIPDDDALISEVVADWGAEFDAVLVGGGLGGTHDDVTMDAVADAFGRELVLEDAVRGDLIEQLADYRGVDPADLDPEEIDLDLEAWGATPGGARPLLNPEGLCPGCVIENVYVLPGPPAEFEAMFELVAAEFGGDSVSESLETTAPEGSLTAVLAEFREAFDLVVGSYPSTEGRNRLKVTGTDECRVAEGIDWLRDRVPTDGSADDDS</sequence>
<reference evidence="3" key="1">
    <citation type="submission" date="2016-10" db="EMBL/GenBank/DDBJ databases">
        <authorList>
            <person name="Varghese N."/>
            <person name="Submissions S."/>
        </authorList>
    </citation>
    <scope>NUCLEOTIDE SEQUENCE [LARGE SCALE GENOMIC DNA]</scope>
    <source>
        <strain evidence="3">CGMCC 1.10329</strain>
    </source>
</reference>
<dbReference type="Gene3D" id="3.40.980.10">
    <property type="entry name" value="MoaB/Mog-like domain"/>
    <property type="match status" value="1"/>
</dbReference>
<proteinExistence type="predicted"/>
<dbReference type="InterPro" id="IPR036425">
    <property type="entry name" value="MoaB/Mog-like_dom_sf"/>
</dbReference>
<organism evidence="2 3">
    <name type="scientific">Halolamina pelagica</name>
    <dbReference type="NCBI Taxonomy" id="699431"/>
    <lineage>
        <taxon>Archaea</taxon>
        <taxon>Methanobacteriati</taxon>
        <taxon>Methanobacteriota</taxon>
        <taxon>Stenosarchaea group</taxon>
        <taxon>Halobacteria</taxon>
        <taxon>Halobacteriales</taxon>
        <taxon>Haloferacaceae</taxon>
    </lineage>
</organism>